<protein>
    <recommendedName>
        <fullName evidence="3">beta-mannosidase</fullName>
        <ecNumber evidence="3">3.2.1.25</ecNumber>
    </recommendedName>
</protein>
<keyword evidence="6" id="KW-0326">Glycosidase</keyword>
<dbReference type="OrthoDB" id="9758603at2"/>
<accession>A0A370BAV1</accession>
<keyword evidence="5 10" id="KW-0378">Hydrolase</keyword>
<evidence type="ECO:0000259" key="9">
    <source>
        <dbReference type="Pfam" id="PF22666"/>
    </source>
</evidence>
<dbReference type="FunFam" id="3.20.20.80:FF:000050">
    <property type="entry name" value="Beta-mannosidase B"/>
    <property type="match status" value="1"/>
</dbReference>
<dbReference type="InterPro" id="IPR054593">
    <property type="entry name" value="Beta-mannosidase-like_N2"/>
</dbReference>
<evidence type="ECO:0000256" key="3">
    <source>
        <dbReference type="ARBA" id="ARBA00012754"/>
    </source>
</evidence>
<organism evidence="10 11">
    <name type="scientific">Streptomyces corynorhini</name>
    <dbReference type="NCBI Taxonomy" id="2282652"/>
    <lineage>
        <taxon>Bacteria</taxon>
        <taxon>Bacillati</taxon>
        <taxon>Actinomycetota</taxon>
        <taxon>Actinomycetes</taxon>
        <taxon>Kitasatosporales</taxon>
        <taxon>Streptomycetaceae</taxon>
        <taxon>Streptomyces</taxon>
    </lineage>
</organism>
<comment type="catalytic activity">
    <reaction evidence="1">
        <text>Hydrolysis of terminal, non-reducing beta-D-mannose residues in beta-D-mannosides.</text>
        <dbReference type="EC" id="3.2.1.25"/>
    </reaction>
</comment>
<evidence type="ECO:0000259" key="7">
    <source>
        <dbReference type="Pfam" id="PF00703"/>
    </source>
</evidence>
<dbReference type="InterPro" id="IPR036156">
    <property type="entry name" value="Beta-gal/glucu_dom_sf"/>
</dbReference>
<dbReference type="PANTHER" id="PTHR43730">
    <property type="entry name" value="BETA-MANNOSIDASE"/>
    <property type="match status" value="1"/>
</dbReference>
<evidence type="ECO:0000313" key="10">
    <source>
        <dbReference type="EMBL" id="RDG38920.1"/>
    </source>
</evidence>
<keyword evidence="11" id="KW-1185">Reference proteome</keyword>
<dbReference type="Pfam" id="PF02836">
    <property type="entry name" value="Glyco_hydro_2_C"/>
    <property type="match status" value="1"/>
</dbReference>
<gene>
    <name evidence="10" type="ORF">DVH02_06665</name>
</gene>
<evidence type="ECO:0000256" key="5">
    <source>
        <dbReference type="ARBA" id="ARBA00022801"/>
    </source>
</evidence>
<dbReference type="SUPFAM" id="SSF49303">
    <property type="entry name" value="beta-Galactosidase/glucuronidase domain"/>
    <property type="match status" value="1"/>
</dbReference>
<dbReference type="Gene3D" id="3.20.20.80">
    <property type="entry name" value="Glycosidases"/>
    <property type="match status" value="1"/>
</dbReference>
<evidence type="ECO:0000256" key="2">
    <source>
        <dbReference type="ARBA" id="ARBA00007401"/>
    </source>
</evidence>
<dbReference type="Proteomes" id="UP000253741">
    <property type="component" value="Unassembled WGS sequence"/>
</dbReference>
<dbReference type="InterPro" id="IPR008979">
    <property type="entry name" value="Galactose-bd-like_sf"/>
</dbReference>
<comment type="similarity">
    <text evidence="2">Belongs to the glycosyl hydrolase 2 family.</text>
</comment>
<dbReference type="InterPro" id="IPR050887">
    <property type="entry name" value="Beta-mannosidase_GH2"/>
</dbReference>
<feature type="domain" description="Beta-mannosidase-like galactose-binding" evidence="9">
    <location>
        <begin position="34"/>
        <end position="186"/>
    </location>
</feature>
<dbReference type="InterPro" id="IPR017853">
    <property type="entry name" value="GH"/>
</dbReference>
<dbReference type="InterPro" id="IPR006102">
    <property type="entry name" value="Ig-like_GH2"/>
</dbReference>
<name>A0A370BAV1_9ACTN</name>
<reference evidence="10 11" key="1">
    <citation type="submission" date="2018-07" db="EMBL/GenBank/DDBJ databases">
        <title>Streptomyces species from bats.</title>
        <authorList>
            <person name="Dunlap C."/>
        </authorList>
    </citation>
    <scope>NUCLEOTIDE SEQUENCE [LARGE SCALE GENOMIC DNA]</scope>
    <source>
        <strain evidence="10 11">AC230</strain>
    </source>
</reference>
<dbReference type="EMBL" id="QQNA01000036">
    <property type="protein sequence ID" value="RDG38920.1"/>
    <property type="molecule type" value="Genomic_DNA"/>
</dbReference>
<sequence>MRTTLDLAGRWTWTVVADGLTPVPEAAVPLVGRAIDARVPGAIHLDLLAAGLIPDPFVDQNEDDVSWVSRCDWGLSRTFAAAVGAERIDLVLDGVDTVASVAVNGRTVGSTRNMHRSYRFDITAVAAETNAVDVRFTSAYTEAEQWERALGARPSAYPQPFAFIRKMASGFGWDWGPTLPGCGLWRDVTVETWSTARIAAVRPLVDVFKDTGILTAHIDIERTVSGAALPLHLEVEIAGQAVHAEVQPGEDSATVVVAVPGVRRWYPRGLGAPHLYPVEVSLRSGKERLDEHRTRVGFRTVAVDREPDTHGTPFVVTVNERPLFVKGVNWIPESVFPGAVTAERVRTRLEQAADANVNLVRVWGGGVYESDAFYAACDELGLLVWQDFLFACAAYPEEEPIRSEVLAEARENIVRLSSHPSLALWNGNNENLWMRLDKDWAAQPGGELTWGERYYLEWLPDLVRELDPTRPYTEGSPWSGSWAYEPNDTDHQTFHSWDAWNEDDYAVYRDSSPRFVSEFGWQGAAAWRTLRDAITNRELRVDAENVRHHQKAIDGHAKLARNLARHLPPTEDFDRWHLQTQWMQVEAVRTGVLHWRASWPRTTGTIVWQLNDLWPVTSWSAIDSAGRRKPLYFALRDMYAPRVVSIEPCDGASQLCVVNDDDEAWDTTAHLARRRLDGEPVAERSYALSVPPRSVTRVPLPSAVAESPDPGAEFLLATVDDARAFWHFAAPGDARLGGTPLEVTVTAVTGGLDIGVRSRHLARDVLVQPDRIHPGATVDRGFTTVLPGETEIFRVRAPEPLDAASPQAAFVVASLRDIIGSD</sequence>
<dbReference type="InterPro" id="IPR006103">
    <property type="entry name" value="Glyco_hydro_2_cat"/>
</dbReference>
<evidence type="ECO:0000256" key="1">
    <source>
        <dbReference type="ARBA" id="ARBA00000829"/>
    </source>
</evidence>
<dbReference type="Gene3D" id="2.60.40.10">
    <property type="entry name" value="Immunoglobulins"/>
    <property type="match status" value="1"/>
</dbReference>
<evidence type="ECO:0000256" key="4">
    <source>
        <dbReference type="ARBA" id="ARBA00022729"/>
    </source>
</evidence>
<dbReference type="RefSeq" id="WP_114622761.1">
    <property type="nucleotide sequence ID" value="NZ_QQNA01000036.1"/>
</dbReference>
<dbReference type="EC" id="3.2.1.25" evidence="3"/>
<evidence type="ECO:0000256" key="6">
    <source>
        <dbReference type="ARBA" id="ARBA00023295"/>
    </source>
</evidence>
<dbReference type="Pfam" id="PF00703">
    <property type="entry name" value="Glyco_hydro_2"/>
    <property type="match status" value="1"/>
</dbReference>
<comment type="caution">
    <text evidence="10">The sequence shown here is derived from an EMBL/GenBank/DDBJ whole genome shotgun (WGS) entry which is preliminary data.</text>
</comment>
<dbReference type="SUPFAM" id="SSF49785">
    <property type="entry name" value="Galactose-binding domain-like"/>
    <property type="match status" value="1"/>
</dbReference>
<dbReference type="GO" id="GO:0006516">
    <property type="term" value="P:glycoprotein catabolic process"/>
    <property type="evidence" value="ECO:0007669"/>
    <property type="project" value="TreeGrafter"/>
</dbReference>
<dbReference type="Pfam" id="PF22666">
    <property type="entry name" value="Glyco_hydro_2_N2"/>
    <property type="match status" value="1"/>
</dbReference>
<dbReference type="GO" id="GO:0004567">
    <property type="term" value="F:beta-mannosidase activity"/>
    <property type="evidence" value="ECO:0007669"/>
    <property type="project" value="UniProtKB-EC"/>
</dbReference>
<dbReference type="GO" id="GO:0005975">
    <property type="term" value="P:carbohydrate metabolic process"/>
    <property type="evidence" value="ECO:0007669"/>
    <property type="project" value="InterPro"/>
</dbReference>
<evidence type="ECO:0000313" key="11">
    <source>
        <dbReference type="Proteomes" id="UP000253741"/>
    </source>
</evidence>
<dbReference type="PANTHER" id="PTHR43730:SF1">
    <property type="entry name" value="BETA-MANNOSIDASE"/>
    <property type="match status" value="1"/>
</dbReference>
<dbReference type="SUPFAM" id="SSF51445">
    <property type="entry name" value="(Trans)glycosidases"/>
    <property type="match status" value="1"/>
</dbReference>
<feature type="domain" description="Glycoside hydrolase family 2 immunoglobulin-like beta-sandwich" evidence="7">
    <location>
        <begin position="239"/>
        <end position="299"/>
    </location>
</feature>
<proteinExistence type="inferred from homology"/>
<dbReference type="InterPro" id="IPR013783">
    <property type="entry name" value="Ig-like_fold"/>
</dbReference>
<keyword evidence="4" id="KW-0732">Signal</keyword>
<evidence type="ECO:0000259" key="8">
    <source>
        <dbReference type="Pfam" id="PF02836"/>
    </source>
</evidence>
<dbReference type="Gene3D" id="2.60.120.260">
    <property type="entry name" value="Galactose-binding domain-like"/>
    <property type="match status" value="1"/>
</dbReference>
<dbReference type="AlphaFoldDB" id="A0A370BAV1"/>
<feature type="domain" description="Glycoside hydrolase family 2 catalytic" evidence="8">
    <location>
        <begin position="316"/>
        <end position="473"/>
    </location>
</feature>